<dbReference type="Proteomes" id="UP000321440">
    <property type="component" value="Unassembled WGS sequence"/>
</dbReference>
<name>A0A511W7X9_9BACI</name>
<organism evidence="2 3">
    <name type="scientific">Alkalibacillus haloalkaliphilus</name>
    <dbReference type="NCBI Taxonomy" id="94136"/>
    <lineage>
        <taxon>Bacteria</taxon>
        <taxon>Bacillati</taxon>
        <taxon>Bacillota</taxon>
        <taxon>Bacilli</taxon>
        <taxon>Bacillales</taxon>
        <taxon>Bacillaceae</taxon>
        <taxon>Alkalibacillus</taxon>
    </lineage>
</organism>
<dbReference type="EMBL" id="BJYA01000027">
    <property type="protein sequence ID" value="GEN47190.1"/>
    <property type="molecule type" value="Genomic_DNA"/>
</dbReference>
<proteinExistence type="predicted"/>
<feature type="chain" id="PRO_5022115206" evidence="1">
    <location>
        <begin position="24"/>
        <end position="243"/>
    </location>
</feature>
<reference evidence="2 3" key="1">
    <citation type="submission" date="2019-07" db="EMBL/GenBank/DDBJ databases">
        <title>Whole genome shotgun sequence of Alkalibacillus haloalkaliphilus NBRC 103110.</title>
        <authorList>
            <person name="Hosoyama A."/>
            <person name="Uohara A."/>
            <person name="Ohji S."/>
            <person name="Ichikawa N."/>
        </authorList>
    </citation>
    <scope>NUCLEOTIDE SEQUENCE [LARGE SCALE GENOMIC DNA]</scope>
    <source>
        <strain evidence="2 3">NBRC 103110</strain>
    </source>
</reference>
<gene>
    <name evidence="2" type="ORF">AHA02nite_29660</name>
</gene>
<dbReference type="AlphaFoldDB" id="A0A511W7X9"/>
<feature type="signal peptide" evidence="1">
    <location>
        <begin position="1"/>
        <end position="23"/>
    </location>
</feature>
<accession>A0A511W7X9</accession>
<dbReference type="OrthoDB" id="2299347at2"/>
<keyword evidence="1" id="KW-0732">Signal</keyword>
<comment type="caution">
    <text evidence="2">The sequence shown here is derived from an EMBL/GenBank/DDBJ whole genome shotgun (WGS) entry which is preliminary data.</text>
</comment>
<evidence type="ECO:0000313" key="2">
    <source>
        <dbReference type="EMBL" id="GEN47190.1"/>
    </source>
</evidence>
<sequence>MLRKIIVTFFAVMLLSSSLVSFASNEGDENESSQEVTKDEFINLIKDTSEYNEYESNFVYQDPKVVNPLLDENEEQFGWIAQYEVDLNKGEEIDGDIQFNSVLTFMYSFEDEEFGVFYTDYSEIHNTEELTYTNLRTGEENSVDISGTELNDIVEETEKSAQEKLNSTNSDVSPMAEMCWVCFEYEEAEQSLDGECTAIIGAACTVPNFHFAGRALCAGGSIISCWVPDYRTCVDGDFQPVCP</sequence>
<dbReference type="RefSeq" id="WP_146818660.1">
    <property type="nucleotide sequence ID" value="NZ_BJYA01000027.1"/>
</dbReference>
<evidence type="ECO:0000313" key="3">
    <source>
        <dbReference type="Proteomes" id="UP000321440"/>
    </source>
</evidence>
<keyword evidence="3" id="KW-1185">Reference proteome</keyword>
<evidence type="ECO:0000256" key="1">
    <source>
        <dbReference type="SAM" id="SignalP"/>
    </source>
</evidence>
<protein>
    <submittedName>
        <fullName evidence="2">Uncharacterized protein</fullName>
    </submittedName>
</protein>